<dbReference type="InterPro" id="IPR042089">
    <property type="entry name" value="Peptidase_M13_dom_2"/>
</dbReference>
<keyword evidence="1" id="KW-0472">Membrane</keyword>
<dbReference type="PANTHER" id="PTHR11733:SF167">
    <property type="entry name" value="FI17812P1-RELATED"/>
    <property type="match status" value="1"/>
</dbReference>
<dbReference type="Gene3D" id="3.40.390.10">
    <property type="entry name" value="Collagenase (Catalytic Domain)"/>
    <property type="match status" value="1"/>
</dbReference>
<feature type="non-terminal residue" evidence="2">
    <location>
        <position position="1"/>
    </location>
</feature>
<dbReference type="PROSITE" id="PS51885">
    <property type="entry name" value="NEPRILYSIN"/>
    <property type="match status" value="1"/>
</dbReference>
<dbReference type="GO" id="GO:0004222">
    <property type="term" value="F:metalloendopeptidase activity"/>
    <property type="evidence" value="ECO:0007669"/>
    <property type="project" value="InterPro"/>
</dbReference>
<feature type="transmembrane region" description="Helical" evidence="1">
    <location>
        <begin position="19"/>
        <end position="41"/>
    </location>
</feature>
<keyword evidence="1" id="KW-0812">Transmembrane</keyword>
<dbReference type="EMBL" id="GEDC01013491">
    <property type="protein sequence ID" value="JAS23807.1"/>
    <property type="molecule type" value="Transcribed_RNA"/>
</dbReference>
<name>A0A1B6DDM9_9HEMI</name>
<protein>
    <recommendedName>
        <fullName evidence="3">Peptidase M13 N-terminal domain-containing protein</fullName>
    </recommendedName>
</protein>
<dbReference type="InterPro" id="IPR000718">
    <property type="entry name" value="Peptidase_M13"/>
</dbReference>
<sequence length="161" mass="18129">WLCCLPCHWLKSNTSVHKASISGAMILVMFLLVASPVLFLISGAPDEERVPDCLYQQGTDDSCEKTKLKTCESAVCRTAAVQVASAVAWKEDPCHNFYKFACGQWSRHQGLRAHQKYVDSEIHYLINEKTNEGRFKKVGDFYRSCIEAQEKSSTADMFALL</sequence>
<dbReference type="AlphaFoldDB" id="A0A1B6DDM9"/>
<organism evidence="2">
    <name type="scientific">Clastoptera arizonana</name>
    <name type="common">Arizona spittle bug</name>
    <dbReference type="NCBI Taxonomy" id="38151"/>
    <lineage>
        <taxon>Eukaryota</taxon>
        <taxon>Metazoa</taxon>
        <taxon>Ecdysozoa</taxon>
        <taxon>Arthropoda</taxon>
        <taxon>Hexapoda</taxon>
        <taxon>Insecta</taxon>
        <taxon>Pterygota</taxon>
        <taxon>Neoptera</taxon>
        <taxon>Paraneoptera</taxon>
        <taxon>Hemiptera</taxon>
        <taxon>Auchenorrhyncha</taxon>
        <taxon>Cercopoidea</taxon>
        <taxon>Clastopteridae</taxon>
        <taxon>Clastoptera</taxon>
    </lineage>
</organism>
<gene>
    <name evidence="2" type="ORF">g.2829</name>
</gene>
<dbReference type="SUPFAM" id="SSF55486">
    <property type="entry name" value="Metalloproteases ('zincins'), catalytic domain"/>
    <property type="match status" value="1"/>
</dbReference>
<dbReference type="PANTHER" id="PTHR11733">
    <property type="entry name" value="ZINC METALLOPROTEASE FAMILY M13 NEPRILYSIN-RELATED"/>
    <property type="match status" value="1"/>
</dbReference>
<dbReference type="Gene3D" id="1.10.1380.10">
    <property type="entry name" value="Neutral endopeptidase , domain2"/>
    <property type="match status" value="1"/>
</dbReference>
<evidence type="ECO:0000313" key="2">
    <source>
        <dbReference type="EMBL" id="JAS23807.1"/>
    </source>
</evidence>
<dbReference type="GO" id="GO:0005886">
    <property type="term" value="C:plasma membrane"/>
    <property type="evidence" value="ECO:0007669"/>
    <property type="project" value="TreeGrafter"/>
</dbReference>
<accession>A0A1B6DDM9</accession>
<feature type="non-terminal residue" evidence="2">
    <location>
        <position position="161"/>
    </location>
</feature>
<dbReference type="InterPro" id="IPR024079">
    <property type="entry name" value="MetalloPept_cat_dom_sf"/>
</dbReference>
<evidence type="ECO:0000256" key="1">
    <source>
        <dbReference type="SAM" id="Phobius"/>
    </source>
</evidence>
<dbReference type="GO" id="GO:0016485">
    <property type="term" value="P:protein processing"/>
    <property type="evidence" value="ECO:0007669"/>
    <property type="project" value="TreeGrafter"/>
</dbReference>
<reference evidence="2" key="1">
    <citation type="submission" date="2015-12" db="EMBL/GenBank/DDBJ databases">
        <title>De novo transcriptome assembly of four potential Pierce s Disease insect vectors from Arizona vineyards.</title>
        <authorList>
            <person name="Tassone E.E."/>
        </authorList>
    </citation>
    <scope>NUCLEOTIDE SEQUENCE</scope>
</reference>
<keyword evidence="1" id="KW-1133">Transmembrane helix</keyword>
<evidence type="ECO:0008006" key="3">
    <source>
        <dbReference type="Google" id="ProtNLM"/>
    </source>
</evidence>
<proteinExistence type="predicted"/>